<gene>
    <name evidence="2" type="ORF">Drose_06365</name>
</gene>
<accession>A0ABY5Z761</accession>
<feature type="region of interest" description="Disordered" evidence="1">
    <location>
        <begin position="153"/>
        <end position="200"/>
    </location>
</feature>
<organism evidence="2 3">
    <name type="scientific">Dactylosporangium roseum</name>
    <dbReference type="NCBI Taxonomy" id="47989"/>
    <lineage>
        <taxon>Bacteria</taxon>
        <taxon>Bacillati</taxon>
        <taxon>Actinomycetota</taxon>
        <taxon>Actinomycetes</taxon>
        <taxon>Micromonosporales</taxon>
        <taxon>Micromonosporaceae</taxon>
        <taxon>Dactylosporangium</taxon>
    </lineage>
</organism>
<keyword evidence="3" id="KW-1185">Reference proteome</keyword>
<protein>
    <submittedName>
        <fullName evidence="2">Uncharacterized protein</fullName>
    </submittedName>
</protein>
<proteinExistence type="predicted"/>
<dbReference type="RefSeq" id="WP_260727260.1">
    <property type="nucleotide sequence ID" value="NZ_BAAABS010000033.1"/>
</dbReference>
<evidence type="ECO:0000256" key="1">
    <source>
        <dbReference type="SAM" id="MobiDB-lite"/>
    </source>
</evidence>
<evidence type="ECO:0000313" key="3">
    <source>
        <dbReference type="Proteomes" id="UP001058271"/>
    </source>
</evidence>
<feature type="compositionally biased region" description="Basic and acidic residues" evidence="1">
    <location>
        <begin position="176"/>
        <end position="191"/>
    </location>
</feature>
<evidence type="ECO:0000313" key="2">
    <source>
        <dbReference type="EMBL" id="UWZ37896.1"/>
    </source>
</evidence>
<dbReference type="EMBL" id="CP073721">
    <property type="protein sequence ID" value="UWZ37896.1"/>
    <property type="molecule type" value="Genomic_DNA"/>
</dbReference>
<name>A0ABY5Z761_9ACTN</name>
<sequence length="200" mass="22038">MTAERTPSPAELWQQSSGDGAEYRRLLREHGMLIDGPAEPLPCGWTPGRRGEAPEHRVARQRTDAEQAVLADRPTVRHWAANVPVNHGTCGTCGQPVVYNLAAKVVGHTVDAVDPCEWPWPGEPMPDDVRAEIEYWRAAGEAVDRWLAQQPTTDAPALGVRPGLTEHQRSALALMRDQHERQRARRAERAGQLDLGGGRA</sequence>
<dbReference type="Proteomes" id="UP001058271">
    <property type="component" value="Chromosome"/>
</dbReference>
<reference evidence="2" key="1">
    <citation type="submission" date="2021-04" db="EMBL/GenBank/DDBJ databases">
        <title>Biosynthetic gene clusters of Dactylosporangioum roseum.</title>
        <authorList>
            <person name="Hartkoorn R.C."/>
            <person name="Beaudoing E."/>
            <person name="Hot D."/>
            <person name="Moureu S."/>
        </authorList>
    </citation>
    <scope>NUCLEOTIDE SEQUENCE</scope>
    <source>
        <strain evidence="2">NRRL B-16295</strain>
    </source>
</reference>